<protein>
    <submittedName>
        <fullName evidence="2">Uncharacterized protein</fullName>
    </submittedName>
</protein>
<comment type="caution">
    <text evidence="2">The sequence shown here is derived from an EMBL/GenBank/DDBJ whole genome shotgun (WGS) entry which is preliminary data.</text>
</comment>
<dbReference type="Proteomes" id="UP000886595">
    <property type="component" value="Unassembled WGS sequence"/>
</dbReference>
<proteinExistence type="predicted"/>
<accession>A0A8X8BFI0</accession>
<evidence type="ECO:0000313" key="3">
    <source>
        <dbReference type="Proteomes" id="UP000886595"/>
    </source>
</evidence>
<dbReference type="PANTHER" id="PTHR31260:SF39">
    <property type="entry name" value="BNAA09G28770D PROTEIN"/>
    <property type="match status" value="1"/>
</dbReference>
<keyword evidence="3" id="KW-1185">Reference proteome</keyword>
<dbReference type="PANTHER" id="PTHR31260">
    <property type="entry name" value="CYSTATIN/MONELLIN SUPERFAMILY PROTEIN"/>
    <property type="match status" value="1"/>
</dbReference>
<organism evidence="2 3">
    <name type="scientific">Brassica carinata</name>
    <name type="common">Ethiopian mustard</name>
    <name type="synonym">Abyssinian cabbage</name>
    <dbReference type="NCBI Taxonomy" id="52824"/>
    <lineage>
        <taxon>Eukaryota</taxon>
        <taxon>Viridiplantae</taxon>
        <taxon>Streptophyta</taxon>
        <taxon>Embryophyta</taxon>
        <taxon>Tracheophyta</taxon>
        <taxon>Spermatophyta</taxon>
        <taxon>Magnoliopsida</taxon>
        <taxon>eudicotyledons</taxon>
        <taxon>Gunneridae</taxon>
        <taxon>Pentapetalae</taxon>
        <taxon>rosids</taxon>
        <taxon>malvids</taxon>
        <taxon>Brassicales</taxon>
        <taxon>Brassicaceae</taxon>
        <taxon>Brassiceae</taxon>
        <taxon>Brassica</taxon>
    </lineage>
</organism>
<reference evidence="2 3" key="1">
    <citation type="submission" date="2020-02" db="EMBL/GenBank/DDBJ databases">
        <authorList>
            <person name="Ma Q."/>
            <person name="Huang Y."/>
            <person name="Song X."/>
            <person name="Pei D."/>
        </authorList>
    </citation>
    <scope>NUCLEOTIDE SEQUENCE [LARGE SCALE GENOMIC DNA]</scope>
    <source>
        <strain evidence="2">Sxm20200214</strain>
        <tissue evidence="2">Leaf</tissue>
    </source>
</reference>
<feature type="region of interest" description="Disordered" evidence="1">
    <location>
        <begin position="1"/>
        <end position="23"/>
    </location>
</feature>
<gene>
    <name evidence="2" type="ORF">Bca52824_004250</name>
</gene>
<dbReference type="NCBIfam" id="TIGR01572">
    <property type="entry name" value="A_thl_para_3677"/>
    <property type="match status" value="1"/>
</dbReference>
<dbReference type="EMBL" id="JAAMPC010000001">
    <property type="protein sequence ID" value="KAG2333070.1"/>
    <property type="molecule type" value="Genomic_DNA"/>
</dbReference>
<dbReference type="AlphaFoldDB" id="A0A8X8BFI0"/>
<sequence length="319" mass="36877">MGRGRKAKMGRRQTVKIERRQRRRERKEKIARKFMIGPKEIKEKHALLATKYYETLIESEGFDVTAAPFRFSAVRKHYCDDGCPDLVILYARMGLHRYNFLQGKKLQLSCVKKYTKPSVSHINNYCITLEAEDPDMCGSPQTFQTEVSEARFRKFDLQCRIARLLGETNKTITGVFKHLDKDSKVLEFPQENPFVVEDGTNRFRLLKDSELQDNDWIRLYLELAVATTNKKIGRYTHSLTSLKILKVAMESSQGLCDFDAVFYIRYEDSCEARVGKDVHRVAIVRRILDKQSELLNLFGHNQSINKSASIETCSSSAQD</sequence>
<name>A0A8X8BFI0_BRACI</name>
<dbReference type="OrthoDB" id="1109063at2759"/>
<dbReference type="InterPro" id="IPR006462">
    <property type="entry name" value="MS5"/>
</dbReference>
<evidence type="ECO:0000313" key="2">
    <source>
        <dbReference type="EMBL" id="KAG2333070.1"/>
    </source>
</evidence>
<evidence type="ECO:0000256" key="1">
    <source>
        <dbReference type="SAM" id="MobiDB-lite"/>
    </source>
</evidence>
<dbReference type="Pfam" id="PF04776">
    <property type="entry name" value="protein_MS5"/>
    <property type="match status" value="1"/>
</dbReference>